<evidence type="ECO:0008006" key="3">
    <source>
        <dbReference type="Google" id="ProtNLM"/>
    </source>
</evidence>
<evidence type="ECO:0000313" key="2">
    <source>
        <dbReference type="Proteomes" id="UP000007058"/>
    </source>
</evidence>
<organism evidence="1 2">
    <name type="scientific">Paramagnetospirillum magneticum (strain ATCC 700264 / AMB-1)</name>
    <name type="common">Magnetospirillum magneticum</name>
    <dbReference type="NCBI Taxonomy" id="342108"/>
    <lineage>
        <taxon>Bacteria</taxon>
        <taxon>Pseudomonadati</taxon>
        <taxon>Pseudomonadota</taxon>
        <taxon>Alphaproteobacteria</taxon>
        <taxon>Rhodospirillales</taxon>
        <taxon>Magnetospirillaceae</taxon>
        <taxon>Paramagnetospirillum</taxon>
    </lineage>
</organism>
<dbReference type="HOGENOM" id="CLU_2880565_0_0_5"/>
<accession>Q2W5Z4</accession>
<protein>
    <recommendedName>
        <fullName evidence="3">Phage tail assembly chaperone</fullName>
    </recommendedName>
</protein>
<dbReference type="InterPro" id="IPR019056">
    <property type="entry name" value="Phage_TAC_6"/>
</dbReference>
<gene>
    <name evidence="1" type="ordered locus">amb1927</name>
</gene>
<dbReference type="Proteomes" id="UP000007058">
    <property type="component" value="Chromosome"/>
</dbReference>
<keyword evidence="2" id="KW-1185">Reference proteome</keyword>
<proteinExistence type="predicted"/>
<dbReference type="AlphaFoldDB" id="Q2W5Z4"/>
<dbReference type="KEGG" id="mag:amb1927"/>
<name>Q2W5Z4_PARM1</name>
<sequence length="63" mass="6772">MGIACGVLHWTPPVFWAATPHELFAAIEGYQAANRPADEADDEEIASATQALYQALKAKEEGV</sequence>
<dbReference type="Pfam" id="PF09550">
    <property type="entry name" value="Phage_TAC_6"/>
    <property type="match status" value="1"/>
</dbReference>
<evidence type="ECO:0000313" key="1">
    <source>
        <dbReference type="EMBL" id="BAE50731.1"/>
    </source>
</evidence>
<dbReference type="STRING" id="342108.amb1927"/>
<dbReference type="EMBL" id="AP007255">
    <property type="protein sequence ID" value="BAE50731.1"/>
    <property type="molecule type" value="Genomic_DNA"/>
</dbReference>
<reference evidence="1 2" key="1">
    <citation type="journal article" date="2005" name="DNA Res.">
        <title>Complete genome sequence of the facultative anaerobic magnetotactic bacterium Magnetospirillum sp. strain AMB-1.</title>
        <authorList>
            <person name="Matsunaga T."/>
            <person name="Okamura Y."/>
            <person name="Fukuda Y."/>
            <person name="Wahyudi A.T."/>
            <person name="Murase Y."/>
            <person name="Takeyama H."/>
        </authorList>
    </citation>
    <scope>NUCLEOTIDE SEQUENCE [LARGE SCALE GENOMIC DNA]</scope>
    <source>
        <strain evidence="2">ATCC 700264 / AMB-1</strain>
    </source>
</reference>